<evidence type="ECO:0000256" key="1">
    <source>
        <dbReference type="SAM" id="MobiDB-lite"/>
    </source>
</evidence>
<dbReference type="InterPro" id="IPR048015">
    <property type="entry name" value="NTP-PPase_MazG-like_N"/>
</dbReference>
<feature type="compositionally biased region" description="Basic and acidic residues" evidence="1">
    <location>
        <begin position="237"/>
        <end position="248"/>
    </location>
</feature>
<dbReference type="GO" id="GO:0046081">
    <property type="term" value="P:dUTP catabolic process"/>
    <property type="evidence" value="ECO:0007669"/>
    <property type="project" value="TreeGrafter"/>
</dbReference>
<dbReference type="Pfam" id="PF03819">
    <property type="entry name" value="MazG"/>
    <property type="match status" value="1"/>
</dbReference>
<reference evidence="3" key="1">
    <citation type="submission" date="2021-03" db="EMBL/GenBank/DDBJ databases">
        <authorList>
            <person name="Sun Q."/>
        </authorList>
    </citation>
    <scope>NUCLEOTIDE SEQUENCE</scope>
    <source>
        <strain evidence="3">CCM 8862</strain>
    </source>
</reference>
<dbReference type="PANTHER" id="PTHR30522">
    <property type="entry name" value="NUCLEOSIDE TRIPHOSPHATE PYROPHOSPHOHYDROLASE"/>
    <property type="match status" value="1"/>
</dbReference>
<feature type="domain" description="NTP pyrophosphohydrolase MazG-like" evidence="2">
    <location>
        <begin position="144"/>
        <end position="223"/>
    </location>
</feature>
<name>A0A939IUB8_9CORY</name>
<dbReference type="SUPFAM" id="SSF101386">
    <property type="entry name" value="all-alpha NTP pyrophosphatases"/>
    <property type="match status" value="1"/>
</dbReference>
<dbReference type="GO" id="GO:0046061">
    <property type="term" value="P:dATP catabolic process"/>
    <property type="evidence" value="ECO:0007669"/>
    <property type="project" value="TreeGrafter"/>
</dbReference>
<dbReference type="GO" id="GO:0047429">
    <property type="term" value="F:nucleoside triphosphate diphosphatase activity"/>
    <property type="evidence" value="ECO:0007669"/>
    <property type="project" value="TreeGrafter"/>
</dbReference>
<dbReference type="RefSeq" id="WP_207279239.1">
    <property type="nucleotide sequence ID" value="NZ_JAFLEQ010000016.1"/>
</dbReference>
<dbReference type="EMBL" id="JAFLEQ010000016">
    <property type="protein sequence ID" value="MBN9644764.1"/>
    <property type="molecule type" value="Genomic_DNA"/>
</dbReference>
<dbReference type="GO" id="GO:0046052">
    <property type="term" value="P:UTP catabolic process"/>
    <property type="evidence" value="ECO:0007669"/>
    <property type="project" value="TreeGrafter"/>
</dbReference>
<dbReference type="InterPro" id="IPR004518">
    <property type="entry name" value="MazG-like_dom"/>
</dbReference>
<dbReference type="InterPro" id="IPR011551">
    <property type="entry name" value="NTP_PyrPHydrolase_MazG"/>
</dbReference>
<evidence type="ECO:0000259" key="2">
    <source>
        <dbReference type="Pfam" id="PF03819"/>
    </source>
</evidence>
<protein>
    <recommendedName>
        <fullName evidence="2">NTP pyrophosphohydrolase MazG-like domain-containing protein</fullName>
    </recommendedName>
</protein>
<dbReference type="Gene3D" id="1.10.287.1080">
    <property type="entry name" value="MazG-like"/>
    <property type="match status" value="1"/>
</dbReference>
<dbReference type="GO" id="GO:0006203">
    <property type="term" value="P:dGTP catabolic process"/>
    <property type="evidence" value="ECO:0007669"/>
    <property type="project" value="TreeGrafter"/>
</dbReference>
<dbReference type="Proteomes" id="UP000664332">
    <property type="component" value="Unassembled WGS sequence"/>
</dbReference>
<evidence type="ECO:0000313" key="4">
    <source>
        <dbReference type="Proteomes" id="UP000664332"/>
    </source>
</evidence>
<dbReference type="CDD" id="cd11528">
    <property type="entry name" value="NTP-PPase_MazG_Nterm"/>
    <property type="match status" value="1"/>
</dbReference>
<gene>
    <name evidence="3" type="ORF">JZY06_09110</name>
</gene>
<feature type="region of interest" description="Disordered" evidence="1">
    <location>
        <begin position="232"/>
        <end position="254"/>
    </location>
</feature>
<proteinExistence type="predicted"/>
<comment type="caution">
    <text evidence="3">The sequence shown here is derived from an EMBL/GenBank/DDBJ whole genome shotgun (WGS) entry which is preliminary data.</text>
</comment>
<dbReference type="PANTHER" id="PTHR30522:SF0">
    <property type="entry name" value="NUCLEOSIDE TRIPHOSPHATE PYROPHOSPHOHYDROLASE"/>
    <property type="match status" value="1"/>
</dbReference>
<dbReference type="GO" id="GO:0046047">
    <property type="term" value="P:TTP catabolic process"/>
    <property type="evidence" value="ECO:0007669"/>
    <property type="project" value="TreeGrafter"/>
</dbReference>
<accession>A0A939IUB8</accession>
<keyword evidence="4" id="KW-1185">Reference proteome</keyword>
<dbReference type="GO" id="GO:0046076">
    <property type="term" value="P:dTTP catabolic process"/>
    <property type="evidence" value="ECO:0007669"/>
    <property type="project" value="TreeGrafter"/>
</dbReference>
<evidence type="ECO:0000313" key="3">
    <source>
        <dbReference type="EMBL" id="MBN9644764.1"/>
    </source>
</evidence>
<organism evidence="3 4">
    <name type="scientific">Corynebacterium mendelii</name>
    <dbReference type="NCBI Taxonomy" id="2765362"/>
    <lineage>
        <taxon>Bacteria</taxon>
        <taxon>Bacillati</taxon>
        <taxon>Actinomycetota</taxon>
        <taxon>Actinomycetes</taxon>
        <taxon>Mycobacteriales</taxon>
        <taxon>Corynebacteriaceae</taxon>
        <taxon>Corynebacterium</taxon>
    </lineage>
</organism>
<sequence>MLCVYLDPRCPDLFPARALPLVGSGPVAIGPGVADSVVDLLRQAGVATVRCVPGADAGHPAGDCGVVARVELAGQRATGIEAVREKITARGDSDMARLCRDDESNDGDDGVVVADTIGMMLPELARAAGVMARAHLVGGWERSQTHAGLLPYLEEEAAEFAEAVAALEEGDEVLEQQVCRELSDLLLQVLFHAEIARRRGAFTVEDVAAAFTGKISRRAPYVFDPGTTTITAEEEDRIWQDSKRREHGAGPGPH</sequence>
<dbReference type="AlphaFoldDB" id="A0A939IUB8"/>